<protein>
    <submittedName>
        <fullName evidence="4">Anti-sigma regulatory factor (Ser/Thr protein kinase)</fullName>
    </submittedName>
</protein>
<dbReference type="PANTHER" id="PTHR35526">
    <property type="entry name" value="ANTI-SIGMA-F FACTOR RSBW-RELATED"/>
    <property type="match status" value="1"/>
</dbReference>
<comment type="caution">
    <text evidence="4">The sequence shown here is derived from an EMBL/GenBank/DDBJ whole genome shotgun (WGS) entry which is preliminary data.</text>
</comment>
<evidence type="ECO:0000259" key="3">
    <source>
        <dbReference type="Pfam" id="PF13581"/>
    </source>
</evidence>
<dbReference type="Gene3D" id="3.30.565.10">
    <property type="entry name" value="Histidine kinase-like ATPase, C-terminal domain"/>
    <property type="match status" value="1"/>
</dbReference>
<feature type="domain" description="Histidine kinase/HSP90-like ATPase" evidence="3">
    <location>
        <begin position="32"/>
        <end position="137"/>
    </location>
</feature>
<dbReference type="InterPro" id="IPR050267">
    <property type="entry name" value="Anti-sigma-factor_SerPK"/>
</dbReference>
<dbReference type="GeneID" id="301846088"/>
<keyword evidence="1" id="KW-0723">Serine/threonine-protein kinase</keyword>
<dbReference type="CDD" id="cd16936">
    <property type="entry name" value="HATPase_RsbW-like"/>
    <property type="match status" value="1"/>
</dbReference>
<dbReference type="EMBL" id="RKHY01000001">
    <property type="protein sequence ID" value="ROS42383.1"/>
    <property type="molecule type" value="Genomic_DNA"/>
</dbReference>
<dbReference type="Pfam" id="PF13581">
    <property type="entry name" value="HATPase_c_2"/>
    <property type="match status" value="1"/>
</dbReference>
<evidence type="ECO:0000313" key="4">
    <source>
        <dbReference type="EMBL" id="ROS42383.1"/>
    </source>
</evidence>
<dbReference type="RefSeq" id="WP_123685054.1">
    <property type="nucleotide sequence ID" value="NZ_CBDRBM010000088.1"/>
</dbReference>
<evidence type="ECO:0000313" key="5">
    <source>
        <dbReference type="Proteomes" id="UP000274843"/>
    </source>
</evidence>
<keyword evidence="1" id="KW-0808">Transferase</keyword>
<organism evidence="4 5">
    <name type="scientific">Amycolatopsis thermoflava</name>
    <dbReference type="NCBI Taxonomy" id="84480"/>
    <lineage>
        <taxon>Bacteria</taxon>
        <taxon>Bacillati</taxon>
        <taxon>Actinomycetota</taxon>
        <taxon>Actinomycetes</taxon>
        <taxon>Pseudonocardiales</taxon>
        <taxon>Pseudonocardiaceae</taxon>
        <taxon>Amycolatopsis</taxon>
        <taxon>Amycolatopsis methanolica group</taxon>
    </lineage>
</organism>
<reference evidence="4 5" key="1">
    <citation type="submission" date="2018-11" db="EMBL/GenBank/DDBJ databases">
        <title>Sequencing the genomes of 1000 actinobacteria strains.</title>
        <authorList>
            <person name="Klenk H.-P."/>
        </authorList>
    </citation>
    <scope>NUCLEOTIDE SEQUENCE [LARGE SCALE GENOMIC DNA]</scope>
    <source>
        <strain evidence="4 5">DSM 44348</strain>
    </source>
</reference>
<keyword evidence="5" id="KW-1185">Reference proteome</keyword>
<feature type="region of interest" description="Disordered" evidence="2">
    <location>
        <begin position="1"/>
        <end position="32"/>
    </location>
</feature>
<gene>
    <name evidence="4" type="ORF">EDD35_4770</name>
</gene>
<dbReference type="PANTHER" id="PTHR35526:SF3">
    <property type="entry name" value="ANTI-SIGMA-F FACTOR RSBW"/>
    <property type="match status" value="1"/>
</dbReference>
<dbReference type="InterPro" id="IPR036890">
    <property type="entry name" value="HATPase_C_sf"/>
</dbReference>
<proteinExistence type="predicted"/>
<dbReference type="AlphaFoldDB" id="A0A3N2H0F4"/>
<dbReference type="InterPro" id="IPR003594">
    <property type="entry name" value="HATPase_dom"/>
</dbReference>
<dbReference type="SUPFAM" id="SSF55874">
    <property type="entry name" value="ATPase domain of HSP90 chaperone/DNA topoisomerase II/histidine kinase"/>
    <property type="match status" value="1"/>
</dbReference>
<sequence length="143" mass="15895">MRTDGSRRPTKHHSKPSEWRRAVTRLPEEAPAAGQAREFATSALQAWEVPPDTREDIVLAASELVTNAVEHGQGEVTVVLRQNGDRLLLRVWDDDVHVPVPRPAEQDSVRGNGLVIVEAVSESWGYETGSDGKWVWAEFAIPH</sequence>
<dbReference type="Proteomes" id="UP000274843">
    <property type="component" value="Unassembled WGS sequence"/>
</dbReference>
<dbReference type="GO" id="GO:0004674">
    <property type="term" value="F:protein serine/threonine kinase activity"/>
    <property type="evidence" value="ECO:0007669"/>
    <property type="project" value="UniProtKB-KW"/>
</dbReference>
<evidence type="ECO:0000256" key="2">
    <source>
        <dbReference type="SAM" id="MobiDB-lite"/>
    </source>
</evidence>
<keyword evidence="1" id="KW-0418">Kinase</keyword>
<name>A0A3N2H0F4_9PSEU</name>
<evidence type="ECO:0000256" key="1">
    <source>
        <dbReference type="ARBA" id="ARBA00022527"/>
    </source>
</evidence>
<accession>A0A3N2H0F4</accession>